<comment type="caution">
    <text evidence="7">The sequence shown here is derived from an EMBL/GenBank/DDBJ whole genome shotgun (WGS) entry which is preliminary data.</text>
</comment>
<dbReference type="SMART" id="SM00487">
    <property type="entry name" value="DEXDc"/>
    <property type="match status" value="1"/>
</dbReference>
<dbReference type="GO" id="GO:0004386">
    <property type="term" value="F:helicase activity"/>
    <property type="evidence" value="ECO:0007669"/>
    <property type="project" value="UniProtKB-KW"/>
</dbReference>
<evidence type="ECO:0000313" key="8">
    <source>
        <dbReference type="Proteomes" id="UP000287171"/>
    </source>
</evidence>
<dbReference type="InterPro" id="IPR027417">
    <property type="entry name" value="P-loop_NTPase"/>
</dbReference>
<dbReference type="GO" id="GO:0005524">
    <property type="term" value="F:ATP binding"/>
    <property type="evidence" value="ECO:0007669"/>
    <property type="project" value="UniProtKB-KW"/>
</dbReference>
<dbReference type="SUPFAM" id="SSF52540">
    <property type="entry name" value="P-loop containing nucleoside triphosphate hydrolases"/>
    <property type="match status" value="1"/>
</dbReference>
<dbReference type="InterPro" id="IPR050615">
    <property type="entry name" value="ATP-dep_DNA_Helicase"/>
</dbReference>
<feature type="domain" description="Helicase ATP-binding" evidence="5">
    <location>
        <begin position="82"/>
        <end position="226"/>
    </location>
</feature>
<dbReference type="InterPro" id="IPR001650">
    <property type="entry name" value="Helicase_C-like"/>
</dbReference>
<evidence type="ECO:0000256" key="2">
    <source>
        <dbReference type="ARBA" id="ARBA00022801"/>
    </source>
</evidence>
<dbReference type="GO" id="GO:0016787">
    <property type="term" value="F:hydrolase activity"/>
    <property type="evidence" value="ECO:0007669"/>
    <property type="project" value="UniProtKB-KW"/>
</dbReference>
<dbReference type="GO" id="GO:0003677">
    <property type="term" value="F:DNA binding"/>
    <property type="evidence" value="ECO:0007669"/>
    <property type="project" value="InterPro"/>
</dbReference>
<dbReference type="SMART" id="SM00490">
    <property type="entry name" value="HELICc"/>
    <property type="match status" value="1"/>
</dbReference>
<gene>
    <name evidence="7" type="ORF">KDA_58950</name>
</gene>
<dbReference type="EMBL" id="BIFT01000002">
    <property type="protein sequence ID" value="GCE30411.1"/>
    <property type="molecule type" value="Genomic_DNA"/>
</dbReference>
<dbReference type="Proteomes" id="UP000287171">
    <property type="component" value="Unassembled WGS sequence"/>
</dbReference>
<accession>A0A402BG64</accession>
<keyword evidence="2" id="KW-0378">Hydrolase</keyword>
<keyword evidence="8" id="KW-1185">Reference proteome</keyword>
<sequence length="458" mass="52934">MKASLFFLGGTLVLQGIPDNFKVPAPFQFVHQRWRCEAYHYPLVLSWLQEEKIRNQVPRWQRLKLSLHNPREPHDYQLAALDAWLAADKRGSVVIPTGAGKTFIALHAIKQVNASTLVLVPTVSLLYQWYVVLTNMFQTEIGVYYHAEKHVLPITVTTYHSAGDMLAEHGNEFRLLICDEVHHLPAKTWGEAALMTPAPYRLGLTATYPEDTEQSGERWRLDDLLGPIVYTKRIDSLLGKQLADYRTQRIRVNLNDKERTEYDATYAIYSSYIREQRLRGRHGPHWLQELFRLSAYDPQARQALLARQRIWEIIEGCQEKLVMLEQLLREYAQERILIFTESNTLAYNLSRKYLIPAITHETGVAERKHILEAFQQGHYRALITAKVLNEGIDVPEAKIAIVLGGSSSKREYIQRLGRILRKQELKQAVLFELLARKTIEESKVQRRHVPKGIVDVNE</sequence>
<feature type="domain" description="Helicase C-terminal" evidence="6">
    <location>
        <begin position="323"/>
        <end position="458"/>
    </location>
</feature>
<reference evidence="8" key="1">
    <citation type="submission" date="2018-12" db="EMBL/GenBank/DDBJ databases">
        <title>Tengunoibacter tsumagoiensis gen. nov., sp. nov., Dictyobacter kobayashii sp. nov., D. alpinus sp. nov., and D. joshuensis sp. nov. and description of Dictyobacteraceae fam. nov. within the order Ktedonobacterales isolated from Tengu-no-mugimeshi.</title>
        <authorList>
            <person name="Wang C.M."/>
            <person name="Zheng Y."/>
            <person name="Sakai Y."/>
            <person name="Toyoda A."/>
            <person name="Minakuchi Y."/>
            <person name="Abe K."/>
            <person name="Yokota A."/>
            <person name="Yabe S."/>
        </authorList>
    </citation>
    <scope>NUCLEOTIDE SEQUENCE [LARGE SCALE GENOMIC DNA]</scope>
    <source>
        <strain evidence="8">Uno16</strain>
    </source>
</reference>
<protein>
    <submittedName>
        <fullName evidence="7">DNA repair helicase</fullName>
    </submittedName>
</protein>
<keyword evidence="3 7" id="KW-0347">Helicase</keyword>
<evidence type="ECO:0000256" key="4">
    <source>
        <dbReference type="ARBA" id="ARBA00022840"/>
    </source>
</evidence>
<dbReference type="PROSITE" id="PS51192">
    <property type="entry name" value="HELICASE_ATP_BIND_1"/>
    <property type="match status" value="1"/>
</dbReference>
<dbReference type="CDD" id="cd17926">
    <property type="entry name" value="DEXHc_RE"/>
    <property type="match status" value="1"/>
</dbReference>
<dbReference type="AlphaFoldDB" id="A0A402BG64"/>
<evidence type="ECO:0000256" key="3">
    <source>
        <dbReference type="ARBA" id="ARBA00022806"/>
    </source>
</evidence>
<dbReference type="PANTHER" id="PTHR11274">
    <property type="entry name" value="RAD25/XP-B DNA REPAIR HELICASE"/>
    <property type="match status" value="1"/>
</dbReference>
<dbReference type="PANTHER" id="PTHR11274:SF0">
    <property type="entry name" value="GENERAL TRANSCRIPTION AND DNA REPAIR FACTOR IIH HELICASE SUBUNIT XPB"/>
    <property type="match status" value="1"/>
</dbReference>
<keyword evidence="1" id="KW-0547">Nucleotide-binding</keyword>
<dbReference type="InterPro" id="IPR014001">
    <property type="entry name" value="Helicase_ATP-bd"/>
</dbReference>
<evidence type="ECO:0000259" key="6">
    <source>
        <dbReference type="PROSITE" id="PS51194"/>
    </source>
</evidence>
<evidence type="ECO:0000313" key="7">
    <source>
        <dbReference type="EMBL" id="GCE30411.1"/>
    </source>
</evidence>
<organism evidence="7 8">
    <name type="scientific">Dictyobacter alpinus</name>
    <dbReference type="NCBI Taxonomy" id="2014873"/>
    <lineage>
        <taxon>Bacteria</taxon>
        <taxon>Bacillati</taxon>
        <taxon>Chloroflexota</taxon>
        <taxon>Ktedonobacteria</taxon>
        <taxon>Ktedonobacterales</taxon>
        <taxon>Dictyobacteraceae</taxon>
        <taxon>Dictyobacter</taxon>
    </lineage>
</organism>
<proteinExistence type="predicted"/>
<dbReference type="PROSITE" id="PS51194">
    <property type="entry name" value="HELICASE_CTER"/>
    <property type="match status" value="1"/>
</dbReference>
<keyword evidence="4" id="KW-0067">ATP-binding</keyword>
<dbReference type="Pfam" id="PF00271">
    <property type="entry name" value="Helicase_C"/>
    <property type="match status" value="1"/>
</dbReference>
<name>A0A402BG64_9CHLR</name>
<dbReference type="Pfam" id="PF04851">
    <property type="entry name" value="ResIII"/>
    <property type="match status" value="1"/>
</dbReference>
<dbReference type="RefSeq" id="WP_161982495.1">
    <property type="nucleotide sequence ID" value="NZ_BIFT01000002.1"/>
</dbReference>
<evidence type="ECO:0000259" key="5">
    <source>
        <dbReference type="PROSITE" id="PS51192"/>
    </source>
</evidence>
<dbReference type="InterPro" id="IPR006935">
    <property type="entry name" value="Helicase/UvrB_N"/>
</dbReference>
<dbReference type="Gene3D" id="3.40.50.300">
    <property type="entry name" value="P-loop containing nucleotide triphosphate hydrolases"/>
    <property type="match status" value="2"/>
</dbReference>
<dbReference type="Gene3D" id="6.10.140.1180">
    <property type="match status" value="1"/>
</dbReference>
<evidence type="ECO:0000256" key="1">
    <source>
        <dbReference type="ARBA" id="ARBA00022741"/>
    </source>
</evidence>